<dbReference type="Proteomes" id="UP000238442">
    <property type="component" value="Chromosome"/>
</dbReference>
<gene>
    <name evidence="3" type="ORF">C5O00_13995</name>
</gene>
<evidence type="ECO:0000313" key="3">
    <source>
        <dbReference type="EMBL" id="AVI52207.1"/>
    </source>
</evidence>
<dbReference type="InterPro" id="IPR004919">
    <property type="entry name" value="GmrSD_N"/>
</dbReference>
<feature type="domain" description="GmrSD restriction endonucleases N-terminal" evidence="1">
    <location>
        <begin position="48"/>
        <end position="268"/>
    </location>
</feature>
<dbReference type="Pfam" id="PF07510">
    <property type="entry name" value="GmrSD_C"/>
    <property type="match status" value="1"/>
</dbReference>
<dbReference type="PANTHER" id="PTHR35149">
    <property type="entry name" value="SLL5132 PROTEIN"/>
    <property type="match status" value="1"/>
</dbReference>
<protein>
    <submittedName>
        <fullName evidence="3">DUF262 domain-containing protein</fullName>
    </submittedName>
</protein>
<reference evidence="3 4" key="1">
    <citation type="submission" date="2018-02" db="EMBL/GenBank/DDBJ databases">
        <title>Genomic analysis of the strain RR4-38 isolated from a seawater recirculating aquaculture system.</title>
        <authorList>
            <person name="Kim Y.-S."/>
            <person name="Jang Y.H."/>
            <person name="Kim K.-H."/>
        </authorList>
    </citation>
    <scope>NUCLEOTIDE SEQUENCE [LARGE SCALE GENOMIC DNA]</scope>
    <source>
        <strain evidence="3 4">RR4-38</strain>
    </source>
</reference>
<dbReference type="EMBL" id="CP027062">
    <property type="protein sequence ID" value="AVI52207.1"/>
    <property type="molecule type" value="Genomic_DNA"/>
</dbReference>
<evidence type="ECO:0000259" key="1">
    <source>
        <dbReference type="Pfam" id="PF03235"/>
    </source>
</evidence>
<dbReference type="InterPro" id="IPR011089">
    <property type="entry name" value="GmrSD_C"/>
</dbReference>
<organism evidence="3 4">
    <name type="scientific">Pukyongia salina</name>
    <dbReference type="NCBI Taxonomy" id="2094025"/>
    <lineage>
        <taxon>Bacteria</taxon>
        <taxon>Pseudomonadati</taxon>
        <taxon>Bacteroidota</taxon>
        <taxon>Flavobacteriia</taxon>
        <taxon>Flavobacteriales</taxon>
        <taxon>Flavobacteriaceae</taxon>
        <taxon>Pukyongia</taxon>
    </lineage>
</organism>
<evidence type="ECO:0000259" key="2">
    <source>
        <dbReference type="Pfam" id="PF07510"/>
    </source>
</evidence>
<dbReference type="AlphaFoldDB" id="A0A2S0HZV8"/>
<dbReference type="Pfam" id="PF03235">
    <property type="entry name" value="GmrSD_N"/>
    <property type="match status" value="1"/>
</dbReference>
<keyword evidence="4" id="KW-1185">Reference proteome</keyword>
<dbReference type="KEGG" id="aue:C5O00_13995"/>
<name>A0A2S0HZV8_9FLAO</name>
<dbReference type="PANTHER" id="PTHR35149:SF2">
    <property type="entry name" value="DUF262 DOMAIN-CONTAINING PROTEIN"/>
    <property type="match status" value="1"/>
</dbReference>
<feature type="domain" description="GmrSD restriction endonucleases C-terminal" evidence="2">
    <location>
        <begin position="467"/>
        <end position="595"/>
    </location>
</feature>
<proteinExistence type="predicted"/>
<sequence>MPLATTGLQIMFVRITPPTATSVIQERCSQLKKNMNISSIDKTIRTVLKSSYYKIPRFQRPYSWEKEHIEDFWNDSIRESSGDYFIGSMVVYEISDDTYGVVDGQQRLTTVTMLLGAIREAFKSIGEDSLAKGTQGMIERKDLDDDLNYVLQTESSYPYLHENVQKFDASDVTDIPAKKEEEHIKKGFDLLTNLVLKELESIENSTTLSTKEKQAEKVETLKKIRDKILNLKVIYIELGNEDDAYIIFETLNTRGKDLRVSDLVKNHLTKMLPKKNKAVDLSKDKWTESRTIIEGSNADLNMDSFLHHFWLSKYEFTTQKKLFKSLKQIVNKRNAKNFLNDILTETRIYRETLDPTYREWKKEEMDLKKSLEALIIFRVKQQIPMLLSVMREYENGGLKLKRVKDIVNAIECFHFIFTAVTSQRSSGGISFMYAYHARQLDQATPNDKTKALDELKKKLREKLPSKDEFVANLLELQYSSVYTKEKALIKYILSKYDYHYSQKAKTGTSIDYEQMTIEHIHAEKDSSKSIDIEDIGKIGNLILMDESLNGKLGNKPFAIKHPIYLKSNVFLDNEIKNATDWDETNIMDRTERIAERLFDIVFKF</sequence>
<accession>A0A2S0HZV8</accession>
<evidence type="ECO:0000313" key="4">
    <source>
        <dbReference type="Proteomes" id="UP000238442"/>
    </source>
</evidence>